<dbReference type="OrthoDB" id="9806835at2"/>
<keyword evidence="2" id="KW-0229">DNA integration</keyword>
<reference evidence="8 9" key="1">
    <citation type="journal article" date="2013" name="Genome Announc.">
        <title>Draft Genome Sequence of Cesiribacter andamanensis Strain AMV16T, Isolated from a Soil Sample from a Mud Volcano in the Andaman Islands, India.</title>
        <authorList>
            <person name="Shivaji S."/>
            <person name="Ara S."/>
            <person name="Begum Z."/>
            <person name="Srinivas T.N."/>
            <person name="Singh A."/>
            <person name="Kumar Pinnaka A."/>
        </authorList>
    </citation>
    <scope>NUCLEOTIDE SEQUENCE [LARGE SCALE GENOMIC DNA]</scope>
    <source>
        <strain evidence="8 9">AMV16</strain>
    </source>
</reference>
<evidence type="ECO:0000256" key="5">
    <source>
        <dbReference type="PROSITE-ProRule" id="PRU01248"/>
    </source>
</evidence>
<evidence type="ECO:0000259" key="7">
    <source>
        <dbReference type="PROSITE" id="PS51900"/>
    </source>
</evidence>
<dbReference type="GO" id="GO:0015074">
    <property type="term" value="P:DNA integration"/>
    <property type="evidence" value="ECO:0007669"/>
    <property type="project" value="UniProtKB-KW"/>
</dbReference>
<sequence>MTKVKIRTKPMSGNRQSLYLDIYPPVPHPETGQPVRREYLKLFLFDKPKTELDREHNRETKGLAENIKAKRQLEIQAGNYGFLASKKKAAEFIPYFEQQAQKRTGNTLKCWSVSLDHFKNFAGDNLTFLDITETLINDFREYLLRLEPKLNLRVKRLSQNTARHYYQVVKTVLKEAYKEGYLDKDLTVRVQPIKTKETSKNFLTLEELQKLASTDFYMPVLKNAALFSALTGLRYGDIKKLSWGEVQESGGKYIIHIRQEKTADNLALPISKQAYELLGERGEDRAPVFAGLTYFHASVKLKEWLLTAGITKPITFHSFRHTYATLQLSAGTDLFTLSKMLGHRSISMTQVYAKIVDKLKEDAADRIKLDI</sequence>
<evidence type="ECO:0000313" key="9">
    <source>
        <dbReference type="Proteomes" id="UP000011910"/>
    </source>
</evidence>
<dbReference type="Proteomes" id="UP000011910">
    <property type="component" value="Unassembled WGS sequence"/>
</dbReference>
<dbReference type="SUPFAM" id="SSF56349">
    <property type="entry name" value="DNA breaking-rejoining enzymes"/>
    <property type="match status" value="1"/>
</dbReference>
<dbReference type="EMBL" id="AODQ01000055">
    <property type="protein sequence ID" value="EMR02528.1"/>
    <property type="molecule type" value="Genomic_DNA"/>
</dbReference>
<feature type="domain" description="Core-binding (CB)" evidence="7">
    <location>
        <begin position="83"/>
        <end position="177"/>
    </location>
</feature>
<evidence type="ECO:0000256" key="2">
    <source>
        <dbReference type="ARBA" id="ARBA00022908"/>
    </source>
</evidence>
<dbReference type="InterPro" id="IPR011010">
    <property type="entry name" value="DNA_brk_join_enz"/>
</dbReference>
<keyword evidence="4" id="KW-0233">DNA recombination</keyword>
<dbReference type="RefSeq" id="WP_009195728.1">
    <property type="nucleotide sequence ID" value="NZ_AODQ01000055.1"/>
</dbReference>
<proteinExistence type="inferred from homology"/>
<dbReference type="InterPro" id="IPR050090">
    <property type="entry name" value="Tyrosine_recombinase_XerCD"/>
</dbReference>
<dbReference type="InterPro" id="IPR002104">
    <property type="entry name" value="Integrase_catalytic"/>
</dbReference>
<comment type="similarity">
    <text evidence="1">Belongs to the 'phage' integrase family.</text>
</comment>
<evidence type="ECO:0000256" key="1">
    <source>
        <dbReference type="ARBA" id="ARBA00008857"/>
    </source>
</evidence>
<dbReference type="InterPro" id="IPR025269">
    <property type="entry name" value="SAM-like_dom"/>
</dbReference>
<dbReference type="PROSITE" id="PS51900">
    <property type="entry name" value="CB"/>
    <property type="match status" value="1"/>
</dbReference>
<dbReference type="STRING" id="1279009.ADICEAN_02335"/>
<evidence type="ECO:0000256" key="3">
    <source>
        <dbReference type="ARBA" id="ARBA00023125"/>
    </source>
</evidence>
<organism evidence="8 9">
    <name type="scientific">Cesiribacter andamanensis AMV16</name>
    <dbReference type="NCBI Taxonomy" id="1279009"/>
    <lineage>
        <taxon>Bacteria</taxon>
        <taxon>Pseudomonadati</taxon>
        <taxon>Bacteroidota</taxon>
        <taxon>Cytophagia</taxon>
        <taxon>Cytophagales</taxon>
        <taxon>Cesiribacteraceae</taxon>
        <taxon>Cesiribacter</taxon>
    </lineage>
</organism>
<dbReference type="eggNOG" id="COG0582">
    <property type="taxonomic scope" value="Bacteria"/>
</dbReference>
<dbReference type="InterPro" id="IPR044068">
    <property type="entry name" value="CB"/>
</dbReference>
<keyword evidence="3 5" id="KW-0238">DNA-binding</keyword>
<dbReference type="GO" id="GO:0006310">
    <property type="term" value="P:DNA recombination"/>
    <property type="evidence" value="ECO:0007669"/>
    <property type="project" value="UniProtKB-KW"/>
</dbReference>
<dbReference type="Gene3D" id="1.10.443.10">
    <property type="entry name" value="Intergrase catalytic core"/>
    <property type="match status" value="1"/>
</dbReference>
<evidence type="ECO:0000259" key="6">
    <source>
        <dbReference type="PROSITE" id="PS51898"/>
    </source>
</evidence>
<keyword evidence="9" id="KW-1185">Reference proteome</keyword>
<dbReference type="InterPro" id="IPR010998">
    <property type="entry name" value="Integrase_recombinase_N"/>
</dbReference>
<dbReference type="InterPro" id="IPR013762">
    <property type="entry name" value="Integrase-like_cat_sf"/>
</dbReference>
<evidence type="ECO:0000256" key="4">
    <source>
        <dbReference type="ARBA" id="ARBA00023172"/>
    </source>
</evidence>
<dbReference type="GO" id="GO:0003677">
    <property type="term" value="F:DNA binding"/>
    <property type="evidence" value="ECO:0007669"/>
    <property type="project" value="UniProtKB-UniRule"/>
</dbReference>
<dbReference type="PANTHER" id="PTHR30349">
    <property type="entry name" value="PHAGE INTEGRASE-RELATED"/>
    <property type="match status" value="1"/>
</dbReference>
<dbReference type="PROSITE" id="PS51898">
    <property type="entry name" value="TYR_RECOMBINASE"/>
    <property type="match status" value="1"/>
</dbReference>
<dbReference type="Gene3D" id="1.10.150.130">
    <property type="match status" value="1"/>
</dbReference>
<gene>
    <name evidence="8" type="primary">xerC</name>
    <name evidence="8" type="ORF">ADICEAN_02335</name>
</gene>
<dbReference type="CDD" id="cd01185">
    <property type="entry name" value="INTN1_C_like"/>
    <property type="match status" value="1"/>
</dbReference>
<evidence type="ECO:0000313" key="8">
    <source>
        <dbReference type="EMBL" id="EMR02528.1"/>
    </source>
</evidence>
<dbReference type="PANTHER" id="PTHR30349:SF64">
    <property type="entry name" value="PROPHAGE INTEGRASE INTD-RELATED"/>
    <property type="match status" value="1"/>
</dbReference>
<dbReference type="Pfam" id="PF00589">
    <property type="entry name" value="Phage_integrase"/>
    <property type="match status" value="1"/>
</dbReference>
<comment type="caution">
    <text evidence="8">The sequence shown here is derived from an EMBL/GenBank/DDBJ whole genome shotgun (WGS) entry which is preliminary data.</text>
</comment>
<feature type="domain" description="Tyr recombinase" evidence="6">
    <location>
        <begin position="198"/>
        <end position="365"/>
    </location>
</feature>
<dbReference type="Pfam" id="PF13102">
    <property type="entry name" value="Phage_int_SAM_5"/>
    <property type="match status" value="1"/>
</dbReference>
<accession>M7N1G9</accession>
<dbReference type="AlphaFoldDB" id="M7N1G9"/>
<protein>
    <submittedName>
        <fullName evidence="8">Tyrosine recombinase XerC</fullName>
    </submittedName>
</protein>
<name>M7N1G9_9BACT</name>